<protein>
    <submittedName>
        <fullName evidence="1">Uncharacterized protein</fullName>
    </submittedName>
</protein>
<gene>
    <name evidence="1" type="ORF">UFOVP1617_7</name>
</gene>
<accession>A0A6J5SYS8</accession>
<dbReference type="InterPro" id="IPR016181">
    <property type="entry name" value="Acyl_CoA_acyltransferase"/>
</dbReference>
<sequence>MEEYGRLVGTQLETVVPILPPEGKVLVVEEQERILACCAVYPLWHLEGLDVRPQTRRSGLQLLALIRCVTASLPGVVAWAQNPRVEPLLEKLGAQWLVGKHYAWKP</sequence>
<name>A0A6J5SYS8_9CAUD</name>
<organism evidence="1">
    <name type="scientific">uncultured Caudovirales phage</name>
    <dbReference type="NCBI Taxonomy" id="2100421"/>
    <lineage>
        <taxon>Viruses</taxon>
        <taxon>Duplodnaviria</taxon>
        <taxon>Heunggongvirae</taxon>
        <taxon>Uroviricota</taxon>
        <taxon>Caudoviricetes</taxon>
        <taxon>Peduoviridae</taxon>
        <taxon>Maltschvirus</taxon>
        <taxon>Maltschvirus maltsch</taxon>
    </lineage>
</organism>
<proteinExistence type="predicted"/>
<reference evidence="1" key="1">
    <citation type="submission" date="2020-05" db="EMBL/GenBank/DDBJ databases">
        <authorList>
            <person name="Chiriac C."/>
            <person name="Salcher M."/>
            <person name="Ghai R."/>
            <person name="Kavagutti S V."/>
        </authorList>
    </citation>
    <scope>NUCLEOTIDE SEQUENCE</scope>
</reference>
<evidence type="ECO:0000313" key="1">
    <source>
        <dbReference type="EMBL" id="CAB4219557.1"/>
    </source>
</evidence>
<dbReference type="EMBL" id="LR797483">
    <property type="protein sequence ID" value="CAB4219557.1"/>
    <property type="molecule type" value="Genomic_DNA"/>
</dbReference>
<dbReference type="SUPFAM" id="SSF55729">
    <property type="entry name" value="Acyl-CoA N-acyltransferases (Nat)"/>
    <property type="match status" value="1"/>
</dbReference>